<feature type="transmembrane region" description="Helical" evidence="2">
    <location>
        <begin position="148"/>
        <end position="169"/>
    </location>
</feature>
<dbReference type="InterPro" id="IPR040410">
    <property type="entry name" value="UPF0658_Golgi"/>
</dbReference>
<evidence type="ECO:0000313" key="4">
    <source>
        <dbReference type="Proteomes" id="UP000439903"/>
    </source>
</evidence>
<comment type="caution">
    <text evidence="3">The sequence shown here is derived from an EMBL/GenBank/DDBJ whole genome shotgun (WGS) entry which is preliminary data.</text>
</comment>
<feature type="transmembrane region" description="Helical" evidence="2">
    <location>
        <begin position="194"/>
        <end position="219"/>
    </location>
</feature>
<dbReference type="PANTHER" id="PTHR34391">
    <property type="entry name" value="UPF0658 GOLGI APPARATUS MEMBRANE PROTEIN C1952.10C-RELATED"/>
    <property type="match status" value="1"/>
</dbReference>
<keyword evidence="2" id="KW-0812">Transmembrane</keyword>
<dbReference type="AlphaFoldDB" id="A0A8H3XDU4"/>
<feature type="transmembrane region" description="Helical" evidence="2">
    <location>
        <begin position="231"/>
        <end position="251"/>
    </location>
</feature>
<dbReference type="OrthoDB" id="2448307at2759"/>
<feature type="region of interest" description="Disordered" evidence="1">
    <location>
        <begin position="332"/>
        <end position="361"/>
    </location>
</feature>
<feature type="transmembrane region" description="Helical" evidence="2">
    <location>
        <begin position="101"/>
        <end position="120"/>
    </location>
</feature>
<sequence>MVESKWTRLFIITSIVQTFITIIIQSLVVGRNQSASSFFLDKWQEQYGGLHNNTSTILECKTNIVTRMYNIVGENIIILLSNVFLLFFCYDAIFNQNTIQIITVVIVNYAIGIVAAIQIVEVYRWKAQAVECVSAFSVFNFRVQFYEVPSIVILLLCATMMGFFTWKLYQQFGWNIYKRIGADRNMQKIFRSMLIFVMHLKLDLFFMVVLSVVACVVLSQNDKLKSTPLYWFHVIVTVLIFILQGLAYHMLREESHLGMKIFIGLWLIPIADFIALLIKSIGTSAQDSWYFFIIFIVFGIIMALLTIIWSIIVLNNFDKGLKRHLTTGIGNIQRPPITEQTSQTQPPGRWAIDDEDDQTYP</sequence>
<dbReference type="GO" id="GO:0005794">
    <property type="term" value="C:Golgi apparatus"/>
    <property type="evidence" value="ECO:0007669"/>
    <property type="project" value="TreeGrafter"/>
</dbReference>
<keyword evidence="4" id="KW-1185">Reference proteome</keyword>
<gene>
    <name evidence="3" type="ORF">F8M41_003738</name>
</gene>
<dbReference type="EMBL" id="WTPW01001331">
    <property type="protein sequence ID" value="KAF0441990.1"/>
    <property type="molecule type" value="Genomic_DNA"/>
</dbReference>
<proteinExistence type="predicted"/>
<keyword evidence="2" id="KW-0472">Membrane</keyword>
<reference evidence="3 4" key="1">
    <citation type="journal article" date="2019" name="Environ. Microbiol.">
        <title>At the nexus of three kingdoms: the genome of the mycorrhizal fungus Gigaspora margarita provides insights into plant, endobacterial and fungal interactions.</title>
        <authorList>
            <person name="Venice F."/>
            <person name="Ghignone S."/>
            <person name="Salvioli di Fossalunga A."/>
            <person name="Amselem J."/>
            <person name="Novero M."/>
            <person name="Xianan X."/>
            <person name="Sedzielewska Toro K."/>
            <person name="Morin E."/>
            <person name="Lipzen A."/>
            <person name="Grigoriev I.V."/>
            <person name="Henrissat B."/>
            <person name="Martin F.M."/>
            <person name="Bonfante P."/>
        </authorList>
    </citation>
    <scope>NUCLEOTIDE SEQUENCE [LARGE SCALE GENOMIC DNA]</scope>
    <source>
        <strain evidence="3 4">BEG34</strain>
    </source>
</reference>
<feature type="transmembrane region" description="Helical" evidence="2">
    <location>
        <begin position="263"/>
        <end position="282"/>
    </location>
</feature>
<accession>A0A8H3XDU4</accession>
<keyword evidence="2" id="KW-1133">Transmembrane helix</keyword>
<name>A0A8H3XDU4_GIGMA</name>
<feature type="transmembrane region" description="Helical" evidence="2">
    <location>
        <begin position="76"/>
        <end position="94"/>
    </location>
</feature>
<protein>
    <submittedName>
        <fullName evidence="3">Uncharacterized protein</fullName>
    </submittedName>
</protein>
<dbReference type="Proteomes" id="UP000439903">
    <property type="component" value="Unassembled WGS sequence"/>
</dbReference>
<evidence type="ECO:0000256" key="1">
    <source>
        <dbReference type="SAM" id="MobiDB-lite"/>
    </source>
</evidence>
<evidence type="ECO:0000256" key="2">
    <source>
        <dbReference type="SAM" id="Phobius"/>
    </source>
</evidence>
<feature type="transmembrane region" description="Helical" evidence="2">
    <location>
        <begin position="9"/>
        <end position="28"/>
    </location>
</feature>
<dbReference type="PANTHER" id="PTHR34391:SF2">
    <property type="entry name" value="TRP C-TERMINAL DOMAIN-CONTAINING PROTEIN"/>
    <property type="match status" value="1"/>
</dbReference>
<evidence type="ECO:0000313" key="3">
    <source>
        <dbReference type="EMBL" id="KAF0441990.1"/>
    </source>
</evidence>
<organism evidence="3 4">
    <name type="scientific">Gigaspora margarita</name>
    <dbReference type="NCBI Taxonomy" id="4874"/>
    <lineage>
        <taxon>Eukaryota</taxon>
        <taxon>Fungi</taxon>
        <taxon>Fungi incertae sedis</taxon>
        <taxon>Mucoromycota</taxon>
        <taxon>Glomeromycotina</taxon>
        <taxon>Glomeromycetes</taxon>
        <taxon>Diversisporales</taxon>
        <taxon>Gigasporaceae</taxon>
        <taxon>Gigaspora</taxon>
    </lineage>
</organism>
<feature type="transmembrane region" description="Helical" evidence="2">
    <location>
        <begin position="288"/>
        <end position="314"/>
    </location>
</feature>